<dbReference type="OMA" id="FTITQWR"/>
<dbReference type="RefSeq" id="XP_015655069.1">
    <property type="nucleotide sequence ID" value="XM_015806147.1"/>
</dbReference>
<feature type="region of interest" description="Disordered" evidence="6">
    <location>
        <begin position="536"/>
        <end position="685"/>
    </location>
</feature>
<protein>
    <submittedName>
        <fullName evidence="7">Uncharacterized protein</fullName>
    </submittedName>
</protein>
<dbReference type="PANTHER" id="PTHR44489:SF11">
    <property type="entry name" value="WD REPEAT DOMAIN 86"/>
    <property type="match status" value="1"/>
</dbReference>
<dbReference type="PANTHER" id="PTHR44489">
    <property type="match status" value="1"/>
</dbReference>
<evidence type="ECO:0000313" key="7">
    <source>
        <dbReference type="EMBL" id="KPA76630.1"/>
    </source>
</evidence>
<dbReference type="OrthoDB" id="5580488at2759"/>
<feature type="compositionally biased region" description="Low complexity" evidence="6">
    <location>
        <begin position="623"/>
        <end position="646"/>
    </location>
</feature>
<evidence type="ECO:0000256" key="5">
    <source>
        <dbReference type="SAM" id="Coils"/>
    </source>
</evidence>
<dbReference type="Pfam" id="PF00400">
    <property type="entry name" value="WD40"/>
    <property type="match status" value="1"/>
</dbReference>
<comment type="caution">
    <text evidence="7">The sequence shown here is derived from an EMBL/GenBank/DDBJ whole genome shotgun (WGS) entry which is preliminary data.</text>
</comment>
<dbReference type="AlphaFoldDB" id="A0A0M9FUZ9"/>
<dbReference type="InterPro" id="IPR044715">
    <property type="entry name" value="WDR86-like"/>
</dbReference>
<feature type="repeat" description="WD" evidence="4">
    <location>
        <begin position="164"/>
        <end position="203"/>
    </location>
</feature>
<reference evidence="7 8" key="1">
    <citation type="submission" date="2015-07" db="EMBL/GenBank/DDBJ databases">
        <title>High-quality genome of monoxenous trypanosomatid Leptomonas pyrrhocoris.</title>
        <authorList>
            <person name="Flegontov P."/>
            <person name="Butenko A."/>
            <person name="Firsov S."/>
            <person name="Vlcek C."/>
            <person name="Logacheva M.D."/>
            <person name="Field M."/>
            <person name="Filatov D."/>
            <person name="Flegontova O."/>
            <person name="Gerasimov E."/>
            <person name="Jackson A.P."/>
            <person name="Kelly S."/>
            <person name="Opperdoes F."/>
            <person name="O'Reilly A."/>
            <person name="Votypka J."/>
            <person name="Yurchenko V."/>
            <person name="Lukes J."/>
        </authorList>
    </citation>
    <scope>NUCLEOTIDE SEQUENCE [LARGE SCALE GENOMIC DNA]</scope>
    <source>
        <strain evidence="7">H10</strain>
    </source>
</reference>
<dbReference type="PROSITE" id="PS50294">
    <property type="entry name" value="WD_REPEATS_REGION"/>
    <property type="match status" value="1"/>
</dbReference>
<dbReference type="Gene3D" id="2.130.10.10">
    <property type="entry name" value="YVTN repeat-like/Quinoprotein amine dehydrogenase"/>
    <property type="match status" value="1"/>
</dbReference>
<sequence>MPIGITSSPAVQSRGGYSHGPLRDAVYADTKCFHAKSAVVAVAASYNSTIWLALQDGRVEVRDAHTGQAIHEFAASHTRQQKTKVWCVLSVFDVLHQEAQMWLGLSSGAIEVYTEAYVLRRHLSKHLSGVYCLTQYRGAVVYAGSTDFTITQWRVHDGQLLRVLTGHANYIRCLYAEGNALVSGSDDNTIRVWDVASGGCLQQYGHLHRESGGVSALCRVGTAMWSGDHSGAIAVWRLKDGLALLVCRQLTSRVTSLRKVGSRVYAGSAEGRICVFSANDCTVVSRLDDHLGSNVFSITCAVEVNRYFVWSGSADNTVRCWHHDEHQPMTSDREGFLDMRWYYTTQRPNLQANEELLEQHREASELVVLSSGSDDAVQSFLDGFGEGNETAAARYWLQDSKLKQTQKKCDKAEEETRSIEAVVGRKTQVLSLLQQQLAKLTEALQTARRNQPALAQSIPPVTVAGVPSVLPAVLPPSTVPAVQSLAGPLAAAPPVSIQQIQLPPGTTPLPSLPPSAVPLPPPTSSLISALTPVSLPPAPPQAAAAAAVPPPPPPPAVVPTPPPSTTTAVPVTERSPSVSTRVITTAQVTRSHSFEPVLGALPPPPPSSSAAATGGPKKTLGALLRRSSGPTSSSLSSASPYLSPITATPPQPPTVVVLSLTDTAKTSPDTPIPKPAAPRARRMSF</sequence>
<keyword evidence="8" id="KW-1185">Reference proteome</keyword>
<proteinExistence type="predicted"/>
<dbReference type="SMART" id="SM00320">
    <property type="entry name" value="WD40"/>
    <property type="match status" value="4"/>
</dbReference>
<evidence type="ECO:0000256" key="4">
    <source>
        <dbReference type="PROSITE-ProRule" id="PRU00221"/>
    </source>
</evidence>
<keyword evidence="3" id="KW-0689">Ribosomal protein</keyword>
<dbReference type="InterPro" id="IPR001680">
    <property type="entry name" value="WD40_rpt"/>
</dbReference>
<dbReference type="PROSITE" id="PS00678">
    <property type="entry name" value="WD_REPEATS_1"/>
    <property type="match status" value="1"/>
</dbReference>
<dbReference type="VEuPathDB" id="TriTrypDB:LpyrH10_19_0400"/>
<evidence type="ECO:0000256" key="6">
    <source>
        <dbReference type="SAM" id="MobiDB-lite"/>
    </source>
</evidence>
<dbReference type="InterPro" id="IPR019775">
    <property type="entry name" value="WD40_repeat_CS"/>
</dbReference>
<dbReference type="GO" id="GO:0005840">
    <property type="term" value="C:ribosome"/>
    <property type="evidence" value="ECO:0007669"/>
    <property type="project" value="UniProtKB-KW"/>
</dbReference>
<keyword evidence="1 4" id="KW-0853">WD repeat</keyword>
<feature type="compositionally biased region" description="Pro residues" evidence="6">
    <location>
        <begin position="548"/>
        <end position="564"/>
    </location>
</feature>
<feature type="compositionally biased region" description="Polar residues" evidence="6">
    <location>
        <begin position="660"/>
        <end position="669"/>
    </location>
</feature>
<dbReference type="PROSITE" id="PS50082">
    <property type="entry name" value="WD_REPEATS_2"/>
    <property type="match status" value="1"/>
</dbReference>
<dbReference type="SUPFAM" id="SSF50978">
    <property type="entry name" value="WD40 repeat-like"/>
    <property type="match status" value="1"/>
</dbReference>
<gene>
    <name evidence="7" type="ORF">ABB37_07489</name>
</gene>
<evidence type="ECO:0000256" key="1">
    <source>
        <dbReference type="ARBA" id="ARBA00022574"/>
    </source>
</evidence>
<feature type="coiled-coil region" evidence="5">
    <location>
        <begin position="402"/>
        <end position="450"/>
    </location>
</feature>
<keyword evidence="3" id="KW-0687">Ribonucleoprotein</keyword>
<dbReference type="InterPro" id="IPR015943">
    <property type="entry name" value="WD40/YVTN_repeat-like_dom_sf"/>
</dbReference>
<evidence type="ECO:0000256" key="3">
    <source>
        <dbReference type="ARBA" id="ARBA00022980"/>
    </source>
</evidence>
<accession>A0A0M9FUZ9</accession>
<name>A0A0M9FUZ9_LEPPY</name>
<evidence type="ECO:0000256" key="2">
    <source>
        <dbReference type="ARBA" id="ARBA00022737"/>
    </source>
</evidence>
<dbReference type="EMBL" id="LGTL01000019">
    <property type="protein sequence ID" value="KPA76630.1"/>
    <property type="molecule type" value="Genomic_DNA"/>
</dbReference>
<dbReference type="GeneID" id="26907775"/>
<keyword evidence="5" id="KW-0175">Coiled coil</keyword>
<organism evidence="7 8">
    <name type="scientific">Leptomonas pyrrhocoris</name>
    <name type="common">Firebug parasite</name>
    <dbReference type="NCBI Taxonomy" id="157538"/>
    <lineage>
        <taxon>Eukaryota</taxon>
        <taxon>Discoba</taxon>
        <taxon>Euglenozoa</taxon>
        <taxon>Kinetoplastea</taxon>
        <taxon>Metakinetoplastina</taxon>
        <taxon>Trypanosomatida</taxon>
        <taxon>Trypanosomatidae</taxon>
        <taxon>Leishmaniinae</taxon>
        <taxon>Leptomonas</taxon>
    </lineage>
</organism>
<dbReference type="Proteomes" id="UP000037923">
    <property type="component" value="Unassembled WGS sequence"/>
</dbReference>
<dbReference type="InterPro" id="IPR036322">
    <property type="entry name" value="WD40_repeat_dom_sf"/>
</dbReference>
<keyword evidence="2" id="KW-0677">Repeat</keyword>
<feature type="compositionally biased region" description="Polar residues" evidence="6">
    <location>
        <begin position="574"/>
        <end position="591"/>
    </location>
</feature>
<evidence type="ECO:0000313" key="8">
    <source>
        <dbReference type="Proteomes" id="UP000037923"/>
    </source>
</evidence>